<accession>A0AAE1AKZ6</accession>
<comment type="caution">
    <text evidence="2">The sequence shown here is derived from an EMBL/GenBank/DDBJ whole genome shotgun (WGS) entry which is preliminary data.</text>
</comment>
<dbReference type="EMBL" id="JAWDGP010001628">
    <property type="protein sequence ID" value="KAK3789759.1"/>
    <property type="molecule type" value="Genomic_DNA"/>
</dbReference>
<protein>
    <submittedName>
        <fullName evidence="2">Uncharacterized protein</fullName>
    </submittedName>
</protein>
<proteinExistence type="predicted"/>
<evidence type="ECO:0000313" key="2">
    <source>
        <dbReference type="EMBL" id="KAK3789759.1"/>
    </source>
</evidence>
<evidence type="ECO:0000313" key="3">
    <source>
        <dbReference type="Proteomes" id="UP001283361"/>
    </source>
</evidence>
<gene>
    <name evidence="2" type="ORF">RRG08_036052</name>
</gene>
<name>A0AAE1AKZ6_9GAST</name>
<evidence type="ECO:0000256" key="1">
    <source>
        <dbReference type="SAM" id="MobiDB-lite"/>
    </source>
</evidence>
<feature type="region of interest" description="Disordered" evidence="1">
    <location>
        <begin position="1"/>
        <end position="33"/>
    </location>
</feature>
<dbReference type="Proteomes" id="UP001283361">
    <property type="component" value="Unassembled WGS sequence"/>
</dbReference>
<reference evidence="2" key="1">
    <citation type="journal article" date="2023" name="G3 (Bethesda)">
        <title>A reference genome for the long-term kleptoplast-retaining sea slug Elysia crispata morphotype clarki.</title>
        <authorList>
            <person name="Eastman K.E."/>
            <person name="Pendleton A.L."/>
            <person name="Shaikh M.A."/>
            <person name="Suttiyut T."/>
            <person name="Ogas R."/>
            <person name="Tomko P."/>
            <person name="Gavelis G."/>
            <person name="Widhalm J.R."/>
            <person name="Wisecaver J.H."/>
        </authorList>
    </citation>
    <scope>NUCLEOTIDE SEQUENCE</scope>
    <source>
        <strain evidence="2">ECLA1</strain>
    </source>
</reference>
<organism evidence="2 3">
    <name type="scientific">Elysia crispata</name>
    <name type="common">lettuce slug</name>
    <dbReference type="NCBI Taxonomy" id="231223"/>
    <lineage>
        <taxon>Eukaryota</taxon>
        <taxon>Metazoa</taxon>
        <taxon>Spiralia</taxon>
        <taxon>Lophotrochozoa</taxon>
        <taxon>Mollusca</taxon>
        <taxon>Gastropoda</taxon>
        <taxon>Heterobranchia</taxon>
        <taxon>Euthyneura</taxon>
        <taxon>Panpulmonata</taxon>
        <taxon>Sacoglossa</taxon>
        <taxon>Placobranchoidea</taxon>
        <taxon>Plakobranchidae</taxon>
        <taxon>Elysia</taxon>
    </lineage>
</organism>
<feature type="compositionally biased region" description="Basic and acidic residues" evidence="1">
    <location>
        <begin position="7"/>
        <end position="24"/>
    </location>
</feature>
<sequence length="91" mass="10270">MAFQGRIRNERLEERGERKRRDVAGDPFHPHALTLAHLPDSSRAQERFISAKRLVSQFGAGPVSNLRAQTRERARVRERNAGATHMLAALA</sequence>
<dbReference type="AlphaFoldDB" id="A0AAE1AKZ6"/>
<keyword evidence="3" id="KW-1185">Reference proteome</keyword>